<dbReference type="OrthoDB" id="9815782at2"/>
<feature type="transmembrane region" description="Helical" evidence="8">
    <location>
        <begin position="6"/>
        <end position="24"/>
    </location>
</feature>
<evidence type="ECO:0000256" key="2">
    <source>
        <dbReference type="ARBA" id="ARBA00009370"/>
    </source>
</evidence>
<comment type="catalytic activity">
    <reaction evidence="1 8">
        <text>Cleavage of hydrophobic, N-terminal signal or leader sequences from secreted and periplasmic proteins.</text>
        <dbReference type="EC" id="3.4.21.89"/>
    </reaction>
</comment>
<dbReference type="InterPro" id="IPR019533">
    <property type="entry name" value="Peptidase_S26"/>
</dbReference>
<dbReference type="KEGG" id="thig:FE785_04805"/>
<sequence>MSFELILVMVTAITGVIYFVDRIVWRPKREAAMMPDKEPIIIEYARSLFPVFLVVLILRSFIIEPFRIPSGSMYPTLEIGDFIAVNKFSYGVKLPVTQTKILPISLPQRGDVVVFKYPDDPDVDYIKRVVGLPGDRITYIGRTLFINDKPVSQTYLGKYKGVESGAIMNGASVVEETFPDGQAHQVLLDMEKGSKDMDTVVVPDGHYFMMGDNRDHSNDSRFWGFVPERNLKGKAFGIWMNWDNGLHFDRIGKGID</sequence>
<evidence type="ECO:0000313" key="12">
    <source>
        <dbReference type="Proteomes" id="UP000304864"/>
    </source>
</evidence>
<dbReference type="Pfam" id="PF10502">
    <property type="entry name" value="Peptidase_S26"/>
    <property type="match status" value="1"/>
</dbReference>
<evidence type="ECO:0000256" key="8">
    <source>
        <dbReference type="RuleBase" id="RU003993"/>
    </source>
</evidence>
<dbReference type="GO" id="GO:0016020">
    <property type="term" value="C:membrane"/>
    <property type="evidence" value="ECO:0007669"/>
    <property type="project" value="UniProtKB-SubCell"/>
</dbReference>
<keyword evidence="8" id="KW-1133">Transmembrane helix</keyword>
<dbReference type="PROSITE" id="PS00761">
    <property type="entry name" value="SPASE_I_3"/>
    <property type="match status" value="1"/>
</dbReference>
<proteinExistence type="inferred from homology"/>
<evidence type="ECO:0000313" key="11">
    <source>
        <dbReference type="EMBL" id="QCU89998.1"/>
    </source>
</evidence>
<keyword evidence="6 8" id="KW-0378">Hydrolase</keyword>
<protein>
    <recommendedName>
        <fullName evidence="4 8">Signal peptidase I</fullName>
        <ecNumber evidence="3 8">3.4.21.89</ecNumber>
    </recommendedName>
</protein>
<dbReference type="RefSeq" id="WP_138564675.1">
    <property type="nucleotide sequence ID" value="NZ_CP040602.1"/>
</dbReference>
<evidence type="ECO:0000256" key="3">
    <source>
        <dbReference type="ARBA" id="ARBA00013208"/>
    </source>
</evidence>
<feature type="active site" evidence="7">
    <location>
        <position position="127"/>
    </location>
</feature>
<reference evidence="11 12" key="1">
    <citation type="submission" date="2019-05" db="EMBL/GenBank/DDBJ databases">
        <title>Thiomicrorhabdus sediminis sp. nov, a novel sulfur-oxidizing bacterium isolated from coastal sediment.</title>
        <authorList>
            <person name="Liu X."/>
        </authorList>
    </citation>
    <scope>NUCLEOTIDE SEQUENCE [LARGE SCALE GENOMIC DNA]</scope>
    <source>
        <strain evidence="11 12">G1</strain>
    </source>
</reference>
<keyword evidence="12" id="KW-1185">Reference proteome</keyword>
<dbReference type="CDD" id="cd06530">
    <property type="entry name" value="S26_SPase_I"/>
    <property type="match status" value="1"/>
</dbReference>
<dbReference type="InterPro" id="IPR019757">
    <property type="entry name" value="Pept_S26A_signal_pept_1_Lys-AS"/>
</dbReference>
<comment type="similarity">
    <text evidence="2 9">Belongs to the peptidase S26 family.</text>
</comment>
<dbReference type="PROSITE" id="PS00760">
    <property type="entry name" value="SPASE_I_2"/>
    <property type="match status" value="1"/>
</dbReference>
<evidence type="ECO:0000256" key="9">
    <source>
        <dbReference type="RuleBase" id="RU362042"/>
    </source>
</evidence>
<dbReference type="PRINTS" id="PR00727">
    <property type="entry name" value="LEADERPTASE"/>
</dbReference>
<dbReference type="NCBIfam" id="TIGR02227">
    <property type="entry name" value="sigpep_I_bact"/>
    <property type="match status" value="1"/>
</dbReference>
<keyword evidence="8" id="KW-0472">Membrane</keyword>
<dbReference type="Proteomes" id="UP000304864">
    <property type="component" value="Chromosome"/>
</dbReference>
<dbReference type="PANTHER" id="PTHR43390:SF1">
    <property type="entry name" value="CHLOROPLAST PROCESSING PEPTIDASE"/>
    <property type="match status" value="1"/>
</dbReference>
<evidence type="ECO:0000256" key="5">
    <source>
        <dbReference type="ARBA" id="ARBA00022670"/>
    </source>
</evidence>
<dbReference type="GO" id="GO:0004252">
    <property type="term" value="F:serine-type endopeptidase activity"/>
    <property type="evidence" value="ECO:0007669"/>
    <property type="project" value="InterPro"/>
</dbReference>
<accession>A0A4P9K565</accession>
<evidence type="ECO:0000259" key="10">
    <source>
        <dbReference type="Pfam" id="PF10502"/>
    </source>
</evidence>
<comment type="subcellular location">
    <subcellularLocation>
        <location evidence="9">Membrane</location>
        <topology evidence="9">Multi-pass membrane protein</topology>
    </subcellularLocation>
</comment>
<dbReference type="EMBL" id="CP040602">
    <property type="protein sequence ID" value="QCU89998.1"/>
    <property type="molecule type" value="Genomic_DNA"/>
</dbReference>
<feature type="domain" description="Peptidase S26" evidence="10">
    <location>
        <begin position="42"/>
        <end position="239"/>
    </location>
</feature>
<dbReference type="GO" id="GO:0006465">
    <property type="term" value="P:signal peptide processing"/>
    <property type="evidence" value="ECO:0007669"/>
    <property type="project" value="InterPro"/>
</dbReference>
<dbReference type="PANTHER" id="PTHR43390">
    <property type="entry name" value="SIGNAL PEPTIDASE I"/>
    <property type="match status" value="1"/>
</dbReference>
<evidence type="ECO:0000256" key="1">
    <source>
        <dbReference type="ARBA" id="ARBA00000677"/>
    </source>
</evidence>
<dbReference type="GO" id="GO:0009003">
    <property type="term" value="F:signal peptidase activity"/>
    <property type="evidence" value="ECO:0007669"/>
    <property type="project" value="UniProtKB-EC"/>
</dbReference>
<gene>
    <name evidence="11" type="primary">lepB</name>
    <name evidence="11" type="ORF">FE785_04805</name>
</gene>
<dbReference type="SUPFAM" id="SSF51306">
    <property type="entry name" value="LexA/Signal peptidase"/>
    <property type="match status" value="1"/>
</dbReference>
<dbReference type="PROSITE" id="PS00501">
    <property type="entry name" value="SPASE_I_1"/>
    <property type="match status" value="1"/>
</dbReference>
<dbReference type="InterPro" id="IPR036286">
    <property type="entry name" value="LexA/Signal_pep-like_sf"/>
</dbReference>
<evidence type="ECO:0000256" key="6">
    <source>
        <dbReference type="ARBA" id="ARBA00022801"/>
    </source>
</evidence>
<dbReference type="InterPro" id="IPR019758">
    <property type="entry name" value="Pept_S26A_signal_pept_1_CS"/>
</dbReference>
<dbReference type="InterPro" id="IPR019756">
    <property type="entry name" value="Pept_S26A_signal_pept_1_Ser-AS"/>
</dbReference>
<feature type="active site" evidence="7">
    <location>
        <position position="72"/>
    </location>
</feature>
<keyword evidence="5 8" id="KW-0645">Protease</keyword>
<organism evidence="11 12">
    <name type="scientific">Thiomicrorhabdus sediminis</name>
    <dbReference type="NCBI Taxonomy" id="2580412"/>
    <lineage>
        <taxon>Bacteria</taxon>
        <taxon>Pseudomonadati</taxon>
        <taxon>Pseudomonadota</taxon>
        <taxon>Gammaproteobacteria</taxon>
        <taxon>Thiotrichales</taxon>
        <taxon>Piscirickettsiaceae</taxon>
        <taxon>Thiomicrorhabdus</taxon>
    </lineage>
</organism>
<dbReference type="Gene3D" id="2.10.109.10">
    <property type="entry name" value="Umud Fragment, subunit A"/>
    <property type="match status" value="1"/>
</dbReference>
<dbReference type="AlphaFoldDB" id="A0A4P9K565"/>
<evidence type="ECO:0000256" key="4">
    <source>
        <dbReference type="ARBA" id="ARBA00019232"/>
    </source>
</evidence>
<dbReference type="InterPro" id="IPR000223">
    <property type="entry name" value="Pept_S26A_signal_pept_1"/>
</dbReference>
<dbReference type="EC" id="3.4.21.89" evidence="3 8"/>
<keyword evidence="8" id="KW-0812">Transmembrane</keyword>
<name>A0A4P9K565_9GAMM</name>
<feature type="transmembrane region" description="Helical" evidence="8">
    <location>
        <begin position="44"/>
        <end position="62"/>
    </location>
</feature>
<evidence type="ECO:0000256" key="7">
    <source>
        <dbReference type="PIRSR" id="PIRSR600223-1"/>
    </source>
</evidence>